<organism evidence="2 3">
    <name type="scientific">Parasedimentitalea psychrophila</name>
    <dbReference type="NCBI Taxonomy" id="2997337"/>
    <lineage>
        <taxon>Bacteria</taxon>
        <taxon>Pseudomonadati</taxon>
        <taxon>Pseudomonadota</taxon>
        <taxon>Alphaproteobacteria</taxon>
        <taxon>Rhodobacterales</taxon>
        <taxon>Paracoccaceae</taxon>
        <taxon>Parasedimentitalea</taxon>
    </lineage>
</organism>
<feature type="region of interest" description="Disordered" evidence="1">
    <location>
        <begin position="1"/>
        <end position="20"/>
    </location>
</feature>
<dbReference type="KEGG" id="ppso:QPJ95_20255"/>
<accession>A0A9Y2KZL2</accession>
<evidence type="ECO:0000313" key="2">
    <source>
        <dbReference type="EMBL" id="WIY24807.1"/>
    </source>
</evidence>
<reference evidence="2 3" key="1">
    <citation type="submission" date="2023-06" db="EMBL/GenBank/DDBJ databases">
        <title>Parasedimentitalea psychrophila sp. nov., a psychrophilic bacterium isolated from deep-sea sediment.</title>
        <authorList>
            <person name="Li A."/>
        </authorList>
    </citation>
    <scope>NUCLEOTIDE SEQUENCE [LARGE SCALE GENOMIC DNA]</scope>
    <source>
        <strain evidence="2 3">QS115</strain>
    </source>
</reference>
<gene>
    <name evidence="2" type="ORF">QPJ95_20255</name>
</gene>
<dbReference type="RefSeq" id="WP_270921197.1">
    <property type="nucleotide sequence ID" value="NZ_CP127247.1"/>
</dbReference>
<dbReference type="EMBL" id="CP127247">
    <property type="protein sequence ID" value="WIY24807.1"/>
    <property type="molecule type" value="Genomic_DNA"/>
</dbReference>
<dbReference type="Proteomes" id="UP001238334">
    <property type="component" value="Chromosome"/>
</dbReference>
<evidence type="ECO:0000256" key="1">
    <source>
        <dbReference type="SAM" id="MobiDB-lite"/>
    </source>
</evidence>
<dbReference type="AlphaFoldDB" id="A0A9Y2KZL2"/>
<protein>
    <submittedName>
        <fullName evidence="2">Uncharacterized protein</fullName>
    </submittedName>
</protein>
<name>A0A9Y2KZL2_9RHOB</name>
<proteinExistence type="predicted"/>
<sequence>MQVRRVKTAMIADNDDHPPGVTPIPRQSIEGEISADAQAELLAMIAEVNQGPD</sequence>
<evidence type="ECO:0000313" key="3">
    <source>
        <dbReference type="Proteomes" id="UP001238334"/>
    </source>
</evidence>
<keyword evidence="3" id="KW-1185">Reference proteome</keyword>